<dbReference type="Pfam" id="PF12697">
    <property type="entry name" value="Abhydrolase_6"/>
    <property type="match status" value="1"/>
</dbReference>
<feature type="compositionally biased region" description="Low complexity" evidence="11">
    <location>
        <begin position="62"/>
        <end position="83"/>
    </location>
</feature>
<organism evidence="15 16">
    <name type="scientific">Tetradesmus obliquus</name>
    <name type="common">Green alga</name>
    <name type="synonym">Acutodesmus obliquus</name>
    <dbReference type="NCBI Taxonomy" id="3088"/>
    <lineage>
        <taxon>Eukaryota</taxon>
        <taxon>Viridiplantae</taxon>
        <taxon>Chlorophyta</taxon>
        <taxon>core chlorophytes</taxon>
        <taxon>Chlorophyceae</taxon>
        <taxon>CS clade</taxon>
        <taxon>Sphaeropleales</taxon>
        <taxon>Scenedesmaceae</taxon>
        <taxon>Tetradesmus</taxon>
    </lineage>
</organism>
<evidence type="ECO:0000256" key="1">
    <source>
        <dbReference type="ARBA" id="ARBA00005594"/>
    </source>
</evidence>
<dbReference type="InterPro" id="IPR029058">
    <property type="entry name" value="AB_hydrolase_fold"/>
</dbReference>
<dbReference type="EC" id="6.1.1.9" evidence="2"/>
<dbReference type="Gene3D" id="1.10.730.10">
    <property type="entry name" value="Isoleucyl-tRNA Synthetase, Domain 1"/>
    <property type="match status" value="2"/>
</dbReference>
<dbReference type="PRINTS" id="PR00986">
    <property type="entry name" value="TRNASYNTHVAL"/>
</dbReference>
<evidence type="ECO:0000259" key="13">
    <source>
        <dbReference type="Pfam" id="PF08264"/>
    </source>
</evidence>
<gene>
    <name evidence="15" type="ORF">OEZ85_004004</name>
</gene>
<dbReference type="Gene3D" id="1.10.287.380">
    <property type="entry name" value="Valyl-tRNA synthetase, C-terminal domain"/>
    <property type="match status" value="1"/>
</dbReference>
<dbReference type="CDD" id="cd00817">
    <property type="entry name" value="ValRS_core"/>
    <property type="match status" value="1"/>
</dbReference>
<dbReference type="HAMAP" id="MF_02004">
    <property type="entry name" value="Val_tRNA_synth_type1"/>
    <property type="match status" value="1"/>
</dbReference>
<dbReference type="NCBIfam" id="NF004349">
    <property type="entry name" value="PRK05729.1"/>
    <property type="match status" value="1"/>
</dbReference>
<dbReference type="InterPro" id="IPR002300">
    <property type="entry name" value="aa-tRNA-synth_Ia"/>
</dbReference>
<proteinExistence type="inferred from homology"/>
<dbReference type="InterPro" id="IPR033705">
    <property type="entry name" value="Anticodon_Ia_Val"/>
</dbReference>
<keyword evidence="4 10" id="KW-0547">Nucleotide-binding</keyword>
<dbReference type="EMBL" id="CP126217">
    <property type="protein sequence ID" value="WIA19381.1"/>
    <property type="molecule type" value="Genomic_DNA"/>
</dbReference>
<feature type="domain" description="Methionyl/Valyl/Leucyl/Isoleucyl-tRNA synthetase anticodon-binding" evidence="13">
    <location>
        <begin position="723"/>
        <end position="834"/>
    </location>
</feature>
<evidence type="ECO:0000256" key="10">
    <source>
        <dbReference type="RuleBase" id="RU363035"/>
    </source>
</evidence>
<dbReference type="Gene3D" id="3.90.740.10">
    <property type="entry name" value="Valyl/Leucyl/Isoleucyl-tRNA synthetase, editing domain"/>
    <property type="match status" value="1"/>
</dbReference>
<comment type="catalytic activity">
    <reaction evidence="9">
        <text>tRNA(Val) + L-valine + ATP = L-valyl-tRNA(Val) + AMP + diphosphate</text>
        <dbReference type="Rhea" id="RHEA:10704"/>
        <dbReference type="Rhea" id="RHEA-COMP:9672"/>
        <dbReference type="Rhea" id="RHEA-COMP:9708"/>
        <dbReference type="ChEBI" id="CHEBI:30616"/>
        <dbReference type="ChEBI" id="CHEBI:33019"/>
        <dbReference type="ChEBI" id="CHEBI:57762"/>
        <dbReference type="ChEBI" id="CHEBI:78442"/>
        <dbReference type="ChEBI" id="CHEBI:78537"/>
        <dbReference type="ChEBI" id="CHEBI:456215"/>
        <dbReference type="EC" id="6.1.1.9"/>
    </reaction>
</comment>
<dbReference type="SUPFAM" id="SSF50677">
    <property type="entry name" value="ValRS/IleRS/LeuRS editing domain"/>
    <property type="match status" value="1"/>
</dbReference>
<dbReference type="PROSITE" id="PS00178">
    <property type="entry name" value="AA_TRNA_LIGASE_I"/>
    <property type="match status" value="1"/>
</dbReference>
<evidence type="ECO:0000256" key="7">
    <source>
        <dbReference type="ARBA" id="ARBA00023146"/>
    </source>
</evidence>
<dbReference type="CDD" id="cd07962">
    <property type="entry name" value="Anticodon_Ia_Val"/>
    <property type="match status" value="1"/>
</dbReference>
<dbReference type="SUPFAM" id="SSF47323">
    <property type="entry name" value="Anticodon-binding domain of a subclass of class I aminoacyl-tRNA synthetases"/>
    <property type="match status" value="2"/>
</dbReference>
<evidence type="ECO:0000256" key="2">
    <source>
        <dbReference type="ARBA" id="ARBA00013169"/>
    </source>
</evidence>
<keyword evidence="5 10" id="KW-0067">ATP-binding</keyword>
<dbReference type="InterPro" id="IPR009008">
    <property type="entry name" value="Val/Leu/Ile-tRNA-synth_edit"/>
</dbReference>
<feature type="domain" description="Methionyl/Valyl/Leucyl/Isoleucyl-tRNA synthetase anticodon-binding" evidence="13">
    <location>
        <begin position="846"/>
        <end position="918"/>
    </location>
</feature>
<evidence type="ECO:0000256" key="11">
    <source>
        <dbReference type="SAM" id="MobiDB-lite"/>
    </source>
</evidence>
<keyword evidence="16" id="KW-1185">Reference proteome</keyword>
<sequence>MAGSTARLSPIAATHCRGVATSVRSCSIIGSLRCHQQQQQLQARRCSALAAVVREASSAATAEAASSSNNGAPSAAAAAGARPNIQLPKNFDPAEREQQLYKWWEESGFFAPDPAATGPAFTIPMPPPNVTGKLHMGHAMFVTLQDVMARYARMAGKQTLWLPGTDHAGIATQNVVEKQLEAEGSSRAALGREAFEERVWQWKEQYGGFITNQLRRLGASCDWSRERFTLDAGLSDAVAEAFVQLADKGLVYRGAYMVNWSPRLGTAVSDLEVEYSEEPGHLFFFKYPLADSDTEEYLPVATTRPETILGDTAVAVNPADERFNAYVGRRVTVPMSGGRTIPVIADDYVDMEFGTGALKITPGHDPNDYEIGKRVGLETINIMNKDGSLNAAAGAYAGMDRFDARQQLWKDMEAAGLVIKKEAYTTRVPRSQRGGEVVEPLVSEQWFVRMAPLAEPALAAVADGSITIMPERFEKIYNMWLENIKDWCVSRQLWWGHRIPVWYVHASQADADSAEEGRSDRYIVARNAAEAAEKAAAQWGQGLVLVQEPDVLDTWFSSGLWPFSTLGWPNSSAADLKQFYPTQVLETGHDILFFWVARMIMMGMGLTGQAPFSTVYLHGLVRDDKGRKMSKSLGNVIDPLDVVAQYGTDALRFTMATGTTAGQDLNLSLDRVNSNRNFTNKLWNAGKFILFQLEGVSDAEWQQLSGADFSSSSSSWQGLSLSDRWVLSSLHQLVDQVTACQERFDFNEAGQALYSWAWGEFADWYVEASKARLYSANFSSVSSVEDPDGGGSAVSADPHAAGVTRGVLVYAFNVLLRLVHPFMPFITEELWQRQTFEVMGGGLRQRLLRLVHPFMPFITEELWQALPHRGVTLMKAAWPSHEAAGDAAAVTQFEQLKELVRGVRNARTEYGLEQARKVAAVLVVSDPQLREVMQQELPVVCLLAKLEPSKVSVVGSAEEASAAAPAGGCVSVVVNEGLQLLLPLAGLFDVDKELARLTKQKAKVEKELGGIMGRLNNPKTEIKPGVFEGYWQWQGHKIRYQCSGDSGEPVLLVHGFGGNCDHWRKNTPQLGQRFRAFSIDLLGYGFSDKPDPRQAPPNSIYNFDNWGQQLVDFTEQVIGAPAYISCNSVGGLAGLKAGILRPDLVRGVQLINISLRGLHVERQQPWQRPLVAAFQRLLRETSLGSAFFGSVATPRTVKNILCQAYADDSAVTDELVDAILKPGLQPGAVDVFLDFISYSGGPLPEQLLAATPPSVPVSILWGAADPWEDMAEGRRLFAHYPCVTEFVELPGVGHCPQDEAPHLVNPLIEAFVLSSSSSNSTDGGSSSSTAAAQQQGVAAA</sequence>
<dbReference type="Gene3D" id="3.40.50.620">
    <property type="entry name" value="HUPs"/>
    <property type="match status" value="2"/>
</dbReference>
<evidence type="ECO:0000256" key="5">
    <source>
        <dbReference type="ARBA" id="ARBA00022840"/>
    </source>
</evidence>
<dbReference type="InterPro" id="IPR014729">
    <property type="entry name" value="Rossmann-like_a/b/a_fold"/>
</dbReference>
<evidence type="ECO:0000256" key="4">
    <source>
        <dbReference type="ARBA" id="ARBA00022741"/>
    </source>
</evidence>
<dbReference type="InterPro" id="IPR002303">
    <property type="entry name" value="Valyl-tRNA_ligase"/>
</dbReference>
<accession>A0ABY8UGU9</accession>
<dbReference type="SUPFAM" id="SSF53474">
    <property type="entry name" value="alpha/beta-Hydrolases"/>
    <property type="match status" value="1"/>
</dbReference>
<feature type="region of interest" description="Disordered" evidence="11">
    <location>
        <begin position="1317"/>
        <end position="1340"/>
    </location>
</feature>
<dbReference type="InterPro" id="IPR013155">
    <property type="entry name" value="M/V/L/I-tRNA-synth_anticd-bd"/>
</dbReference>
<evidence type="ECO:0000256" key="3">
    <source>
        <dbReference type="ARBA" id="ARBA00022598"/>
    </source>
</evidence>
<evidence type="ECO:0000313" key="16">
    <source>
        <dbReference type="Proteomes" id="UP001244341"/>
    </source>
</evidence>
<comment type="similarity">
    <text evidence="1 10">Belongs to the class-I aminoacyl-tRNA synthetase family.</text>
</comment>
<feature type="domain" description="Aminoacyl-tRNA synthetase class Ia" evidence="12">
    <location>
        <begin position="99"/>
        <end position="668"/>
    </location>
</feature>
<evidence type="ECO:0000259" key="12">
    <source>
        <dbReference type="Pfam" id="PF00133"/>
    </source>
</evidence>
<dbReference type="NCBIfam" id="TIGR00422">
    <property type="entry name" value="valS"/>
    <property type="match status" value="1"/>
</dbReference>
<keyword evidence="3 10" id="KW-0436">Ligase</keyword>
<dbReference type="InterPro" id="IPR009080">
    <property type="entry name" value="tRNAsynth_Ia_anticodon-bd"/>
</dbReference>
<dbReference type="Pfam" id="PF08264">
    <property type="entry name" value="Anticodon_1"/>
    <property type="match status" value="2"/>
</dbReference>
<evidence type="ECO:0000256" key="9">
    <source>
        <dbReference type="ARBA" id="ARBA00047552"/>
    </source>
</evidence>
<dbReference type="Pfam" id="PF00133">
    <property type="entry name" value="tRNA-synt_1"/>
    <property type="match status" value="1"/>
</dbReference>
<evidence type="ECO:0000259" key="14">
    <source>
        <dbReference type="Pfam" id="PF12697"/>
    </source>
</evidence>
<dbReference type="Gene3D" id="3.40.50.1820">
    <property type="entry name" value="alpha/beta hydrolase"/>
    <property type="match status" value="1"/>
</dbReference>
<dbReference type="Proteomes" id="UP001244341">
    <property type="component" value="Chromosome 10b"/>
</dbReference>
<feature type="domain" description="AB hydrolase-1" evidence="14">
    <location>
        <begin position="1050"/>
        <end position="1305"/>
    </location>
</feature>
<name>A0ABY8UGU9_TETOB</name>
<dbReference type="PANTHER" id="PTHR11946">
    <property type="entry name" value="VALYL-TRNA SYNTHETASES"/>
    <property type="match status" value="1"/>
</dbReference>
<keyword evidence="6 10" id="KW-0648">Protein biosynthesis</keyword>
<protein>
    <recommendedName>
        <fullName evidence="2">valine--tRNA ligase</fullName>
        <ecNumber evidence="2">6.1.1.9</ecNumber>
    </recommendedName>
    <alternativeName>
        <fullName evidence="8">Valyl-tRNA synthetase</fullName>
    </alternativeName>
</protein>
<dbReference type="InterPro" id="IPR037118">
    <property type="entry name" value="Val-tRNA_synth_C_sf"/>
</dbReference>
<reference evidence="15 16" key="1">
    <citation type="submission" date="2023-05" db="EMBL/GenBank/DDBJ databases">
        <title>A 100% complete, gapless, phased diploid assembly of the Scenedesmus obliquus UTEX 3031 genome.</title>
        <authorList>
            <person name="Biondi T.C."/>
            <person name="Hanschen E.R."/>
            <person name="Kwon T."/>
            <person name="Eng W."/>
            <person name="Kruse C.P.S."/>
            <person name="Koehler S.I."/>
            <person name="Kunde Y."/>
            <person name="Gleasner C.D."/>
            <person name="You Mak K.T."/>
            <person name="Polle J."/>
            <person name="Hovde B.T."/>
            <person name="Starkenburg S.R."/>
        </authorList>
    </citation>
    <scope>NUCLEOTIDE SEQUENCE [LARGE SCALE GENOMIC DNA]</scope>
    <source>
        <strain evidence="15 16">DOE0152z</strain>
    </source>
</reference>
<dbReference type="PANTHER" id="PTHR11946:SF93">
    <property type="entry name" value="VALINE--TRNA LIGASE, CHLOROPLASTIC_MITOCHONDRIAL 2"/>
    <property type="match status" value="1"/>
</dbReference>
<keyword evidence="7 10" id="KW-0030">Aminoacyl-tRNA synthetase</keyword>
<dbReference type="InterPro" id="IPR000073">
    <property type="entry name" value="AB_hydrolase_1"/>
</dbReference>
<dbReference type="SUPFAM" id="SSF52374">
    <property type="entry name" value="Nucleotidylyl transferase"/>
    <property type="match status" value="1"/>
</dbReference>
<evidence type="ECO:0000256" key="6">
    <source>
        <dbReference type="ARBA" id="ARBA00022917"/>
    </source>
</evidence>
<evidence type="ECO:0000256" key="8">
    <source>
        <dbReference type="ARBA" id="ARBA00029936"/>
    </source>
</evidence>
<dbReference type="InterPro" id="IPR001412">
    <property type="entry name" value="aa-tRNA-synth_I_CS"/>
</dbReference>
<evidence type="ECO:0000313" key="15">
    <source>
        <dbReference type="EMBL" id="WIA19381.1"/>
    </source>
</evidence>
<feature type="region of interest" description="Disordered" evidence="11">
    <location>
        <begin position="62"/>
        <end position="87"/>
    </location>
</feature>